<dbReference type="AlphaFoldDB" id="L1IHU2"/>
<dbReference type="Pfam" id="PF00400">
    <property type="entry name" value="WD40"/>
    <property type="match status" value="3"/>
</dbReference>
<evidence type="ECO:0000313" key="6">
    <source>
        <dbReference type="Proteomes" id="UP000011087"/>
    </source>
</evidence>
<accession>L1IHU2</accession>
<dbReference type="STRING" id="905079.L1IHU2"/>
<evidence type="ECO:0000256" key="1">
    <source>
        <dbReference type="PROSITE-ProRule" id="PRU00221"/>
    </source>
</evidence>
<keyword evidence="3" id="KW-0812">Transmembrane</keyword>
<keyword evidence="6" id="KW-1185">Reference proteome</keyword>
<feature type="compositionally biased region" description="Basic and acidic residues" evidence="2">
    <location>
        <begin position="39"/>
        <end position="49"/>
    </location>
</feature>
<keyword evidence="1" id="KW-0853">WD repeat</keyword>
<dbReference type="InterPro" id="IPR001680">
    <property type="entry name" value="WD40_rpt"/>
</dbReference>
<dbReference type="SMART" id="SM00320">
    <property type="entry name" value="WD40"/>
    <property type="match status" value="5"/>
</dbReference>
<proteinExistence type="predicted"/>
<dbReference type="Proteomes" id="UP000011087">
    <property type="component" value="Unassembled WGS sequence"/>
</dbReference>
<protein>
    <submittedName>
        <fullName evidence="4 5">Uncharacterized protein</fullName>
    </submittedName>
</protein>
<dbReference type="Gene3D" id="2.130.10.10">
    <property type="entry name" value="YVTN repeat-like/Quinoprotein amine dehydrogenase"/>
    <property type="match status" value="2"/>
</dbReference>
<feature type="repeat" description="WD" evidence="1">
    <location>
        <begin position="197"/>
        <end position="232"/>
    </location>
</feature>
<dbReference type="PANTHER" id="PTHR14604:SF3">
    <property type="entry name" value="SPERM-ASSOCIATED ANTIGEN 16 PROTEIN"/>
    <property type="match status" value="1"/>
</dbReference>
<sequence>MASMRVVANVNGQKFRVPCNKDDQIMLPQNPTKAAAPLPDKDVGNRHQETAPSPASPSMRGSNDNSMRNPTNPLDPRSEPLDSWARRDAMRVTSVDGHADGVTHINFQGDTLITAQAGEIDSLGYGTWNLRMSLLCLYLLPPPRTSISLEIFDCRRVLHGHTSNLRCAEMQRGILTSGGEATGRIWNFETGKPTGTFDGHDHYISAMSLDDELRLVTASWDRTLKVWHVKEGGTGADCSATLRGHSSSVLSLQRNGDRAVSGSLSGELLVWNLLTGQNTFKTAPSEGHAIAGSRLVFASLLAILFVLVSVAFNTISDRLDQIVDLNAGKKVQTLIGHDDVITCIITSLPWIITGSRDSTVKVWSSRSWTCVRTISAPGVRCLGLSHRLLAVGMDTGELQVWQHE</sequence>
<reference evidence="4 6" key="1">
    <citation type="journal article" date="2012" name="Nature">
        <title>Algal genomes reveal evolutionary mosaicism and the fate of nucleomorphs.</title>
        <authorList>
            <consortium name="DOE Joint Genome Institute"/>
            <person name="Curtis B.A."/>
            <person name="Tanifuji G."/>
            <person name="Burki F."/>
            <person name="Gruber A."/>
            <person name="Irimia M."/>
            <person name="Maruyama S."/>
            <person name="Arias M.C."/>
            <person name="Ball S.G."/>
            <person name="Gile G.H."/>
            <person name="Hirakawa Y."/>
            <person name="Hopkins J.F."/>
            <person name="Kuo A."/>
            <person name="Rensing S.A."/>
            <person name="Schmutz J."/>
            <person name="Symeonidi A."/>
            <person name="Elias M."/>
            <person name="Eveleigh R.J."/>
            <person name="Herman E.K."/>
            <person name="Klute M.J."/>
            <person name="Nakayama T."/>
            <person name="Obornik M."/>
            <person name="Reyes-Prieto A."/>
            <person name="Armbrust E.V."/>
            <person name="Aves S.J."/>
            <person name="Beiko R.G."/>
            <person name="Coutinho P."/>
            <person name="Dacks J.B."/>
            <person name="Durnford D.G."/>
            <person name="Fast N.M."/>
            <person name="Green B.R."/>
            <person name="Grisdale C.J."/>
            <person name="Hempel F."/>
            <person name="Henrissat B."/>
            <person name="Hoppner M.P."/>
            <person name="Ishida K."/>
            <person name="Kim E."/>
            <person name="Koreny L."/>
            <person name="Kroth P.G."/>
            <person name="Liu Y."/>
            <person name="Malik S.B."/>
            <person name="Maier U.G."/>
            <person name="McRose D."/>
            <person name="Mock T."/>
            <person name="Neilson J.A."/>
            <person name="Onodera N.T."/>
            <person name="Poole A.M."/>
            <person name="Pritham E.J."/>
            <person name="Richards T.A."/>
            <person name="Rocap G."/>
            <person name="Roy S.W."/>
            <person name="Sarai C."/>
            <person name="Schaack S."/>
            <person name="Shirato S."/>
            <person name="Slamovits C.H."/>
            <person name="Spencer D.F."/>
            <person name="Suzuki S."/>
            <person name="Worden A.Z."/>
            <person name="Zauner S."/>
            <person name="Barry K."/>
            <person name="Bell C."/>
            <person name="Bharti A.K."/>
            <person name="Crow J.A."/>
            <person name="Grimwood J."/>
            <person name="Kramer R."/>
            <person name="Lindquist E."/>
            <person name="Lucas S."/>
            <person name="Salamov A."/>
            <person name="McFadden G.I."/>
            <person name="Lane C.E."/>
            <person name="Keeling P.J."/>
            <person name="Gray M.W."/>
            <person name="Grigoriev I.V."/>
            <person name="Archibald J.M."/>
        </authorList>
    </citation>
    <scope>NUCLEOTIDE SEQUENCE</scope>
    <source>
        <strain evidence="4 6">CCMP2712</strain>
    </source>
</reference>
<reference evidence="5" key="3">
    <citation type="submission" date="2016-03" db="UniProtKB">
        <authorList>
            <consortium name="EnsemblProtists"/>
        </authorList>
    </citation>
    <scope>IDENTIFICATION</scope>
</reference>
<evidence type="ECO:0000256" key="2">
    <source>
        <dbReference type="SAM" id="MobiDB-lite"/>
    </source>
</evidence>
<evidence type="ECO:0000256" key="3">
    <source>
        <dbReference type="SAM" id="Phobius"/>
    </source>
</evidence>
<dbReference type="PROSITE" id="PS50082">
    <property type="entry name" value="WD_REPEATS_2"/>
    <property type="match status" value="3"/>
</dbReference>
<dbReference type="InterPro" id="IPR050995">
    <property type="entry name" value="WD-F-box_domain-protein"/>
</dbReference>
<keyword evidence="3" id="KW-1133">Transmembrane helix</keyword>
<dbReference type="EMBL" id="JH993089">
    <property type="protein sequence ID" value="EKX35514.1"/>
    <property type="molecule type" value="Genomic_DNA"/>
</dbReference>
<feature type="transmembrane region" description="Helical" evidence="3">
    <location>
        <begin position="295"/>
        <end position="315"/>
    </location>
</feature>
<organism evidence="4">
    <name type="scientific">Guillardia theta (strain CCMP2712)</name>
    <name type="common">Cryptophyte</name>
    <dbReference type="NCBI Taxonomy" id="905079"/>
    <lineage>
        <taxon>Eukaryota</taxon>
        <taxon>Cryptophyceae</taxon>
        <taxon>Pyrenomonadales</taxon>
        <taxon>Geminigeraceae</taxon>
        <taxon>Guillardia</taxon>
    </lineage>
</organism>
<dbReference type="GeneID" id="17292268"/>
<dbReference type="InterPro" id="IPR036322">
    <property type="entry name" value="WD40_repeat_dom_sf"/>
</dbReference>
<dbReference type="KEGG" id="gtt:GUITHDRAFT_118325"/>
<feature type="compositionally biased region" description="Polar residues" evidence="2">
    <location>
        <begin position="59"/>
        <end position="72"/>
    </location>
</feature>
<evidence type="ECO:0000313" key="4">
    <source>
        <dbReference type="EMBL" id="EKX35514.1"/>
    </source>
</evidence>
<dbReference type="RefSeq" id="XP_005822494.1">
    <property type="nucleotide sequence ID" value="XM_005822437.1"/>
</dbReference>
<feature type="region of interest" description="Disordered" evidence="2">
    <location>
        <begin position="21"/>
        <end position="81"/>
    </location>
</feature>
<dbReference type="HOGENOM" id="CLU_682315_0_0_1"/>
<keyword evidence="3" id="KW-0472">Membrane</keyword>
<gene>
    <name evidence="4" type="ORF">GUITHDRAFT_118325</name>
</gene>
<evidence type="ECO:0000313" key="5">
    <source>
        <dbReference type="EnsemblProtists" id="EKX35514"/>
    </source>
</evidence>
<dbReference type="SUPFAM" id="SSF50978">
    <property type="entry name" value="WD40 repeat-like"/>
    <property type="match status" value="1"/>
</dbReference>
<reference evidence="6" key="2">
    <citation type="submission" date="2012-11" db="EMBL/GenBank/DDBJ databases">
        <authorList>
            <person name="Kuo A."/>
            <person name="Curtis B.A."/>
            <person name="Tanifuji G."/>
            <person name="Burki F."/>
            <person name="Gruber A."/>
            <person name="Irimia M."/>
            <person name="Maruyama S."/>
            <person name="Arias M.C."/>
            <person name="Ball S.G."/>
            <person name="Gile G.H."/>
            <person name="Hirakawa Y."/>
            <person name="Hopkins J.F."/>
            <person name="Rensing S.A."/>
            <person name="Schmutz J."/>
            <person name="Symeonidi A."/>
            <person name="Elias M."/>
            <person name="Eveleigh R.J."/>
            <person name="Herman E.K."/>
            <person name="Klute M.J."/>
            <person name="Nakayama T."/>
            <person name="Obornik M."/>
            <person name="Reyes-Prieto A."/>
            <person name="Armbrust E.V."/>
            <person name="Aves S.J."/>
            <person name="Beiko R.G."/>
            <person name="Coutinho P."/>
            <person name="Dacks J.B."/>
            <person name="Durnford D.G."/>
            <person name="Fast N.M."/>
            <person name="Green B.R."/>
            <person name="Grisdale C."/>
            <person name="Hempe F."/>
            <person name="Henrissat B."/>
            <person name="Hoppner M.P."/>
            <person name="Ishida K.-I."/>
            <person name="Kim E."/>
            <person name="Koreny L."/>
            <person name="Kroth P.G."/>
            <person name="Liu Y."/>
            <person name="Malik S.-B."/>
            <person name="Maier U.G."/>
            <person name="McRose D."/>
            <person name="Mock T."/>
            <person name="Neilson J.A."/>
            <person name="Onodera N.T."/>
            <person name="Poole A.M."/>
            <person name="Pritham E.J."/>
            <person name="Richards T.A."/>
            <person name="Rocap G."/>
            <person name="Roy S.W."/>
            <person name="Sarai C."/>
            <person name="Schaack S."/>
            <person name="Shirato S."/>
            <person name="Slamovits C.H."/>
            <person name="Spencer D.F."/>
            <person name="Suzuki S."/>
            <person name="Worden A.Z."/>
            <person name="Zauner S."/>
            <person name="Barry K."/>
            <person name="Bell C."/>
            <person name="Bharti A.K."/>
            <person name="Crow J.A."/>
            <person name="Grimwood J."/>
            <person name="Kramer R."/>
            <person name="Lindquist E."/>
            <person name="Lucas S."/>
            <person name="Salamov A."/>
            <person name="McFadden G.I."/>
            <person name="Lane C.E."/>
            <person name="Keeling P.J."/>
            <person name="Gray M.W."/>
            <person name="Grigoriev I.V."/>
            <person name="Archibald J.M."/>
        </authorList>
    </citation>
    <scope>NUCLEOTIDE SEQUENCE</scope>
    <source>
        <strain evidence="6">CCMP2712</strain>
    </source>
</reference>
<dbReference type="InterPro" id="IPR015943">
    <property type="entry name" value="WD40/YVTN_repeat-like_dom_sf"/>
</dbReference>
<dbReference type="EnsemblProtists" id="EKX35514">
    <property type="protein sequence ID" value="EKX35514"/>
    <property type="gene ID" value="GUITHDRAFT_118325"/>
</dbReference>
<feature type="repeat" description="WD" evidence="1">
    <location>
        <begin position="334"/>
        <end position="373"/>
    </location>
</feature>
<name>L1IHU2_GUITC</name>
<dbReference type="PaxDb" id="55529-EKX35514"/>
<dbReference type="PROSITE" id="PS50294">
    <property type="entry name" value="WD_REPEATS_REGION"/>
    <property type="match status" value="1"/>
</dbReference>
<dbReference type="eggNOG" id="KOG0274">
    <property type="taxonomic scope" value="Eukaryota"/>
</dbReference>
<feature type="repeat" description="WD" evidence="1">
    <location>
        <begin position="242"/>
        <end position="281"/>
    </location>
</feature>
<dbReference type="PANTHER" id="PTHR14604">
    <property type="entry name" value="WD40 REPEAT PF20"/>
    <property type="match status" value="1"/>
</dbReference>